<dbReference type="Proteomes" id="UP000018680">
    <property type="component" value="Chromosome"/>
</dbReference>
<dbReference type="AlphaFoldDB" id="V5WHN8"/>
<accession>V5WHN8</accession>
<evidence type="ECO:0000313" key="1">
    <source>
        <dbReference type="EMBL" id="AHC14686.1"/>
    </source>
</evidence>
<dbReference type="KEGG" id="slr:L21SP2_1285"/>
<dbReference type="EMBL" id="CP006939">
    <property type="protein sequence ID" value="AHC14686.1"/>
    <property type="molecule type" value="Genomic_DNA"/>
</dbReference>
<evidence type="ECO:0000313" key="2">
    <source>
        <dbReference type="Proteomes" id="UP000018680"/>
    </source>
</evidence>
<gene>
    <name evidence="1" type="ORF">L21SP2_1285</name>
</gene>
<dbReference type="RefSeq" id="WP_024267610.1">
    <property type="nucleotide sequence ID" value="NC_023035.1"/>
</dbReference>
<dbReference type="HOGENOM" id="CLU_2587700_0_0_12"/>
<keyword evidence="2" id="KW-1185">Reference proteome</keyword>
<proteinExistence type="predicted"/>
<sequence length="80" mass="9305">MPKLHDLCQQFWEEISSAAPKGDQTRSPEEIVEIAYGYMQNNLPRDADVLKRHLLVLSREMNIQPLKYDEVEQLTESLFG</sequence>
<dbReference type="STRING" id="1307761.L21SP2_1285"/>
<name>V5WHN8_9SPIO</name>
<reference evidence="1 2" key="1">
    <citation type="journal article" date="2015" name="Stand. Genomic Sci.">
        <title>Complete genome sequence and description of Salinispira pacifica gen. nov., sp. nov., a novel spirochaete isolated form a hypersaline microbial mat.</title>
        <authorList>
            <person name="Ben Hania W."/>
            <person name="Joseph M."/>
            <person name="Schumann P."/>
            <person name="Bunk B."/>
            <person name="Fiebig A."/>
            <person name="Sproer C."/>
            <person name="Klenk H.P."/>
            <person name="Fardeau M.L."/>
            <person name="Spring S."/>
        </authorList>
    </citation>
    <scope>NUCLEOTIDE SEQUENCE [LARGE SCALE GENOMIC DNA]</scope>
    <source>
        <strain evidence="1 2">L21-RPul-D2</strain>
    </source>
</reference>
<protein>
    <submittedName>
        <fullName evidence="1">Uncharacterized protein</fullName>
    </submittedName>
</protein>
<organism evidence="1 2">
    <name type="scientific">Salinispira pacifica</name>
    <dbReference type="NCBI Taxonomy" id="1307761"/>
    <lineage>
        <taxon>Bacteria</taxon>
        <taxon>Pseudomonadati</taxon>
        <taxon>Spirochaetota</taxon>
        <taxon>Spirochaetia</taxon>
        <taxon>Spirochaetales</taxon>
        <taxon>Spirochaetaceae</taxon>
        <taxon>Salinispira</taxon>
    </lineage>
</organism>